<keyword evidence="2" id="KW-1185">Reference proteome</keyword>
<evidence type="ECO:0008006" key="3">
    <source>
        <dbReference type="Google" id="ProtNLM"/>
    </source>
</evidence>
<accession>A0A0C9YK94</accession>
<proteinExistence type="predicted"/>
<protein>
    <recommendedName>
        <fullName evidence="3">F-box domain-containing protein</fullName>
    </recommendedName>
</protein>
<dbReference type="InterPro" id="IPR036047">
    <property type="entry name" value="F-box-like_dom_sf"/>
</dbReference>
<dbReference type="Proteomes" id="UP000054018">
    <property type="component" value="Unassembled WGS sequence"/>
</dbReference>
<dbReference type="EMBL" id="KN833839">
    <property type="protein sequence ID" value="KIK17046.1"/>
    <property type="molecule type" value="Genomic_DNA"/>
</dbReference>
<evidence type="ECO:0000313" key="1">
    <source>
        <dbReference type="EMBL" id="KIK17046.1"/>
    </source>
</evidence>
<sequence>MGKELDQLRTELDRLRRRECELLQELSDVRAAAEIQSKKIDDIIEMQSVSVIDRLPVETLSRILHFALSVTRYKEWERHPLWKRQYAGVSRRWRDIILNSPLFWSSICVGFGWPSSYIKMHLARSHEHLLDITIRQWSSDDELADPLLRCSRRWRSLTICFIFTSRTLCLVRDLLSDLRGLSFPHLKQLHVEGYGRFNVKFLTAG</sequence>
<organism evidence="1 2">
    <name type="scientific">Pisolithus microcarpus 441</name>
    <dbReference type="NCBI Taxonomy" id="765257"/>
    <lineage>
        <taxon>Eukaryota</taxon>
        <taxon>Fungi</taxon>
        <taxon>Dikarya</taxon>
        <taxon>Basidiomycota</taxon>
        <taxon>Agaricomycotina</taxon>
        <taxon>Agaricomycetes</taxon>
        <taxon>Agaricomycetidae</taxon>
        <taxon>Boletales</taxon>
        <taxon>Sclerodermatineae</taxon>
        <taxon>Pisolithaceae</taxon>
        <taxon>Pisolithus</taxon>
    </lineage>
</organism>
<evidence type="ECO:0000313" key="2">
    <source>
        <dbReference type="Proteomes" id="UP000054018"/>
    </source>
</evidence>
<reference evidence="1 2" key="1">
    <citation type="submission" date="2014-04" db="EMBL/GenBank/DDBJ databases">
        <authorList>
            <consortium name="DOE Joint Genome Institute"/>
            <person name="Kuo A."/>
            <person name="Kohler A."/>
            <person name="Costa M.D."/>
            <person name="Nagy L.G."/>
            <person name="Floudas D."/>
            <person name="Copeland A."/>
            <person name="Barry K.W."/>
            <person name="Cichocki N."/>
            <person name="Veneault-Fourrey C."/>
            <person name="LaButti K."/>
            <person name="Lindquist E.A."/>
            <person name="Lipzen A."/>
            <person name="Lundell T."/>
            <person name="Morin E."/>
            <person name="Murat C."/>
            <person name="Sun H."/>
            <person name="Tunlid A."/>
            <person name="Henrissat B."/>
            <person name="Grigoriev I.V."/>
            <person name="Hibbett D.S."/>
            <person name="Martin F."/>
            <person name="Nordberg H.P."/>
            <person name="Cantor M.N."/>
            <person name="Hua S.X."/>
        </authorList>
    </citation>
    <scope>NUCLEOTIDE SEQUENCE [LARGE SCALE GENOMIC DNA]</scope>
    <source>
        <strain evidence="1 2">441</strain>
    </source>
</reference>
<gene>
    <name evidence="1" type="ORF">PISMIDRAFT_236497</name>
</gene>
<dbReference type="OrthoDB" id="3237066at2759"/>
<dbReference type="AlphaFoldDB" id="A0A0C9YK94"/>
<dbReference type="STRING" id="765257.A0A0C9YK94"/>
<name>A0A0C9YK94_9AGAM</name>
<dbReference type="SUPFAM" id="SSF81383">
    <property type="entry name" value="F-box domain"/>
    <property type="match status" value="1"/>
</dbReference>
<dbReference type="HOGENOM" id="CLU_111684_0_0_1"/>
<reference evidence="2" key="2">
    <citation type="submission" date="2015-01" db="EMBL/GenBank/DDBJ databases">
        <title>Evolutionary Origins and Diversification of the Mycorrhizal Mutualists.</title>
        <authorList>
            <consortium name="DOE Joint Genome Institute"/>
            <consortium name="Mycorrhizal Genomics Consortium"/>
            <person name="Kohler A."/>
            <person name="Kuo A."/>
            <person name="Nagy L.G."/>
            <person name="Floudas D."/>
            <person name="Copeland A."/>
            <person name="Barry K.W."/>
            <person name="Cichocki N."/>
            <person name="Veneault-Fourrey C."/>
            <person name="LaButti K."/>
            <person name="Lindquist E.A."/>
            <person name="Lipzen A."/>
            <person name="Lundell T."/>
            <person name="Morin E."/>
            <person name="Murat C."/>
            <person name="Riley R."/>
            <person name="Ohm R."/>
            <person name="Sun H."/>
            <person name="Tunlid A."/>
            <person name="Henrissat B."/>
            <person name="Grigoriev I.V."/>
            <person name="Hibbett D.S."/>
            <person name="Martin F."/>
        </authorList>
    </citation>
    <scope>NUCLEOTIDE SEQUENCE [LARGE SCALE GENOMIC DNA]</scope>
    <source>
        <strain evidence="2">441</strain>
    </source>
</reference>